<dbReference type="EMBL" id="VSRR010109173">
    <property type="protein sequence ID" value="MPC97252.1"/>
    <property type="molecule type" value="Genomic_DNA"/>
</dbReference>
<accession>A0A5B7JMA6</accession>
<evidence type="ECO:0000313" key="1">
    <source>
        <dbReference type="EMBL" id="MPC97252.1"/>
    </source>
</evidence>
<reference evidence="1 2" key="1">
    <citation type="submission" date="2019-05" db="EMBL/GenBank/DDBJ databases">
        <title>Another draft genome of Portunus trituberculatus and its Hox gene families provides insights of decapod evolution.</title>
        <authorList>
            <person name="Jeong J.-H."/>
            <person name="Song I."/>
            <person name="Kim S."/>
            <person name="Choi T."/>
            <person name="Kim D."/>
            <person name="Ryu S."/>
            <person name="Kim W."/>
        </authorList>
    </citation>
    <scope>NUCLEOTIDE SEQUENCE [LARGE SCALE GENOMIC DNA]</scope>
    <source>
        <tissue evidence="1">Muscle</tissue>
    </source>
</reference>
<comment type="caution">
    <text evidence="1">The sequence shown here is derived from an EMBL/GenBank/DDBJ whole genome shotgun (WGS) entry which is preliminary data.</text>
</comment>
<keyword evidence="2" id="KW-1185">Reference proteome</keyword>
<organism evidence="1 2">
    <name type="scientific">Portunus trituberculatus</name>
    <name type="common">Swimming crab</name>
    <name type="synonym">Neptunus trituberculatus</name>
    <dbReference type="NCBI Taxonomy" id="210409"/>
    <lineage>
        <taxon>Eukaryota</taxon>
        <taxon>Metazoa</taxon>
        <taxon>Ecdysozoa</taxon>
        <taxon>Arthropoda</taxon>
        <taxon>Crustacea</taxon>
        <taxon>Multicrustacea</taxon>
        <taxon>Malacostraca</taxon>
        <taxon>Eumalacostraca</taxon>
        <taxon>Eucarida</taxon>
        <taxon>Decapoda</taxon>
        <taxon>Pleocyemata</taxon>
        <taxon>Brachyura</taxon>
        <taxon>Eubrachyura</taxon>
        <taxon>Portunoidea</taxon>
        <taxon>Portunidae</taxon>
        <taxon>Portuninae</taxon>
        <taxon>Portunus</taxon>
    </lineage>
</organism>
<name>A0A5B7JMA6_PORTR</name>
<evidence type="ECO:0000313" key="2">
    <source>
        <dbReference type="Proteomes" id="UP000324222"/>
    </source>
</evidence>
<dbReference type="AlphaFoldDB" id="A0A5B7JMA6"/>
<protein>
    <submittedName>
        <fullName evidence="1">Uncharacterized protein</fullName>
    </submittedName>
</protein>
<gene>
    <name evidence="1" type="ORF">E2C01_092556</name>
</gene>
<sequence length="61" mass="6941">MEISNFNYAHFKLYGIKKENGIIGDLDEYWGVGTNLDLEQSEGDQIWRIRMTLAPVAGGKH</sequence>
<dbReference type="Proteomes" id="UP000324222">
    <property type="component" value="Unassembled WGS sequence"/>
</dbReference>
<proteinExistence type="predicted"/>